<protein>
    <submittedName>
        <fullName evidence="1">Uncharacterized protein</fullName>
    </submittedName>
</protein>
<proteinExistence type="predicted"/>
<dbReference type="OrthoDB" id="2436445at2759"/>
<sequence length="564" mass="65227">MKRPRTYRLTKYIKILGKQNSCNTYAACIACVENLENNELLKNTFTNKKPQVKNHLKNCPYFREKIGNPKELDDIIYLTDNEVEREEEEMKEVVSVKSSSSTSTALSAYNYSRKNSIESNLIRRLNKKEIPKFERLLLRMSVANGFSFQWVDHSATLEFFEFLSPLLVLPKRKTLSNRILNRETTDLNALRDEKLINDQIGVVLAFDEWKNILDQHIFGSLFITSLGEVLIWDTSDISSELSDSAPAYAEARGRLQLEYPEIIFLPCFAHQCQLAIGDIFKESLTLKTASSKAITVAAYFKNANNSYFIALRNLAIRYECPQVISGNTNELYLNSEFCQVLLDNNWPTRLLLEFENFRQKVEPFNNETFEQFGDDIFKFWTYIKGEYKELGAVALKIFGICVNATSVERMWSSMGFVHTVRHNRLTNDKVLAMSQLRASINFSLRGKELQQNKTQFLDSNIETEIDNPEVPEDVENIGEDNSNIITSKHWGQALNEWDKMLMEEEIARMEDEEALRDNLNNNMEGDLLSEYMHPAIDKNAKWELRNLFSSSLNTPDYLTEMSNM</sequence>
<evidence type="ECO:0000313" key="2">
    <source>
        <dbReference type="Proteomes" id="UP000265703"/>
    </source>
</evidence>
<evidence type="ECO:0000313" key="1">
    <source>
        <dbReference type="EMBL" id="RIA89546.1"/>
    </source>
</evidence>
<reference evidence="1 2" key="1">
    <citation type="submission" date="2018-06" db="EMBL/GenBank/DDBJ databases">
        <title>Comparative genomics reveals the genomic features of Rhizophagus irregularis, R. cerebriforme, R. diaphanum and Gigaspora rosea, and their symbiotic lifestyle signature.</title>
        <authorList>
            <person name="Morin E."/>
            <person name="San Clemente H."/>
            <person name="Chen E.C.H."/>
            <person name="De La Providencia I."/>
            <person name="Hainaut M."/>
            <person name="Kuo A."/>
            <person name="Kohler A."/>
            <person name="Murat C."/>
            <person name="Tang N."/>
            <person name="Roy S."/>
            <person name="Loubradou J."/>
            <person name="Henrissat B."/>
            <person name="Grigoriev I.V."/>
            <person name="Corradi N."/>
            <person name="Roux C."/>
            <person name="Martin F.M."/>
        </authorList>
    </citation>
    <scope>NUCLEOTIDE SEQUENCE [LARGE SCALE GENOMIC DNA]</scope>
    <source>
        <strain evidence="1 2">DAOM 227022</strain>
    </source>
</reference>
<accession>A0A397SY51</accession>
<keyword evidence="2" id="KW-1185">Reference proteome</keyword>
<dbReference type="AlphaFoldDB" id="A0A397SY51"/>
<dbReference type="Proteomes" id="UP000265703">
    <property type="component" value="Unassembled WGS sequence"/>
</dbReference>
<comment type="caution">
    <text evidence="1">The sequence shown here is derived from an EMBL/GenBank/DDBJ whole genome shotgun (WGS) entry which is preliminary data.</text>
</comment>
<name>A0A397SY51_9GLOM</name>
<dbReference type="InterPro" id="IPR012337">
    <property type="entry name" value="RNaseH-like_sf"/>
</dbReference>
<dbReference type="EMBL" id="QKYT01000216">
    <property type="protein sequence ID" value="RIA89546.1"/>
    <property type="molecule type" value="Genomic_DNA"/>
</dbReference>
<gene>
    <name evidence="1" type="ORF">C1645_824732</name>
</gene>
<dbReference type="STRING" id="658196.A0A397SY51"/>
<dbReference type="SUPFAM" id="SSF53098">
    <property type="entry name" value="Ribonuclease H-like"/>
    <property type="match status" value="1"/>
</dbReference>
<organism evidence="1 2">
    <name type="scientific">Glomus cerebriforme</name>
    <dbReference type="NCBI Taxonomy" id="658196"/>
    <lineage>
        <taxon>Eukaryota</taxon>
        <taxon>Fungi</taxon>
        <taxon>Fungi incertae sedis</taxon>
        <taxon>Mucoromycota</taxon>
        <taxon>Glomeromycotina</taxon>
        <taxon>Glomeromycetes</taxon>
        <taxon>Glomerales</taxon>
        <taxon>Glomeraceae</taxon>
        <taxon>Glomus</taxon>
    </lineage>
</organism>